<protein>
    <recommendedName>
        <fullName evidence="4">Scaffolding protein</fullName>
    </recommendedName>
</protein>
<dbReference type="AlphaFoldDB" id="A0A291DCT7"/>
<accession>A0A291DCT7</accession>
<dbReference type="EMBL" id="CP023510">
    <property type="protein sequence ID" value="ATF62285.1"/>
    <property type="molecule type" value="Genomic_DNA"/>
</dbReference>
<feature type="region of interest" description="Disordered" evidence="1">
    <location>
        <begin position="1"/>
        <end position="35"/>
    </location>
</feature>
<dbReference type="Proteomes" id="UP000218628">
    <property type="component" value="Chromosome"/>
</dbReference>
<sequence length="167" mass="17939">MSEENSAPAEVTEPKSATQEGVEAPAEPGNGFEPITSQAQLNKVLNARLARERAKYSDYAELKERVAGWDKLVERAETAEARLSAVEHENQVRAWRASAASEYGVPADALRGDTEEELTAHAKQLSELIQTPAAEPARVVVTGAAEPQNMALNSDGIAEAFRKALGL</sequence>
<gene>
    <name evidence="2" type="ORF">CO690_00785</name>
</gene>
<name>A0A291DCT7_9MICC</name>
<proteinExistence type="predicted"/>
<evidence type="ECO:0000313" key="2">
    <source>
        <dbReference type="EMBL" id="ATF62285.1"/>
    </source>
</evidence>
<dbReference type="RefSeq" id="WP_070600050.1">
    <property type="nucleotide sequence ID" value="NZ_CP023510.1"/>
</dbReference>
<evidence type="ECO:0000256" key="1">
    <source>
        <dbReference type="SAM" id="MobiDB-lite"/>
    </source>
</evidence>
<evidence type="ECO:0000313" key="3">
    <source>
        <dbReference type="Proteomes" id="UP000218628"/>
    </source>
</evidence>
<organism evidence="2 3">
    <name type="scientific">Rothia mucilaginosa</name>
    <dbReference type="NCBI Taxonomy" id="43675"/>
    <lineage>
        <taxon>Bacteria</taxon>
        <taxon>Bacillati</taxon>
        <taxon>Actinomycetota</taxon>
        <taxon>Actinomycetes</taxon>
        <taxon>Micrococcales</taxon>
        <taxon>Micrococcaceae</taxon>
        <taxon>Rothia</taxon>
    </lineage>
</organism>
<evidence type="ECO:0008006" key="4">
    <source>
        <dbReference type="Google" id="ProtNLM"/>
    </source>
</evidence>
<reference evidence="3" key="1">
    <citation type="submission" date="2017-09" db="EMBL/GenBank/DDBJ databases">
        <title>FDA dAtabase for Regulatory Grade micrObial Sequences (FDA-ARGOS): Supporting development and validation of Infectious Disease Dx tests.</title>
        <authorList>
            <person name="Minogue T."/>
            <person name="Wolcott M."/>
            <person name="Wasieloski L."/>
            <person name="Aguilar W."/>
            <person name="Moore D."/>
            <person name="Tallon L."/>
            <person name="Sadzewicz L."/>
            <person name="Ott S."/>
            <person name="Zhao X."/>
            <person name="Nagaraj S."/>
            <person name="Vavikolanu K."/>
            <person name="Aluvathingal J."/>
            <person name="Nadendla S."/>
            <person name="Sichtig H."/>
        </authorList>
    </citation>
    <scope>NUCLEOTIDE SEQUENCE [LARGE SCALE GENOMIC DNA]</scope>
    <source>
        <strain evidence="3">FDAARGOS_369</strain>
    </source>
</reference>